<dbReference type="NCBIfam" id="TIGR01182">
    <property type="entry name" value="eda"/>
    <property type="match status" value="1"/>
</dbReference>
<evidence type="ECO:0000256" key="2">
    <source>
        <dbReference type="ARBA" id="ARBA00006906"/>
    </source>
</evidence>
<dbReference type="Gene3D" id="3.20.20.70">
    <property type="entry name" value="Aldolase class I"/>
    <property type="match status" value="1"/>
</dbReference>
<evidence type="ECO:0000313" key="6">
    <source>
        <dbReference type="EMBL" id="MYC94224.1"/>
    </source>
</evidence>
<sequence length="227" mass="23063">MYRTTHVNDAQNAVQVIEKGGVVPVVRLPDLAGAAGLAQALLDGGVTAVELTMTSPGALEALSLLRARVPAFAQGAAALGMGSVLNRKMAAAAIASGAQFVVAPTLDLPTVAYCAGLGVPVMPGAFTPTEVQTAWLAGAAVVKVFPAARLGPGYFTDILAPLPHLKLMPTGGVGLENAGQFVRAGAVAVGVGSALVRKDWVADGNWQAITEQARRFVAAVEEARGET</sequence>
<evidence type="ECO:0000256" key="1">
    <source>
        <dbReference type="ARBA" id="ARBA00004761"/>
    </source>
</evidence>
<dbReference type="SUPFAM" id="SSF51569">
    <property type="entry name" value="Aldolase"/>
    <property type="match status" value="1"/>
</dbReference>
<proteinExistence type="inferred from homology"/>
<keyword evidence="5" id="KW-0119">Carbohydrate metabolism</keyword>
<comment type="pathway">
    <text evidence="1">Carbohydrate acid metabolism.</text>
</comment>
<protein>
    <submittedName>
        <fullName evidence="6">Bifunctional 4-hydroxy-2-oxoglutarate aldolase/2-dehydro-3-deoxy-phosphogluconate aldolase</fullName>
    </submittedName>
</protein>
<dbReference type="CDD" id="cd00452">
    <property type="entry name" value="KDPG_aldolase"/>
    <property type="match status" value="1"/>
</dbReference>
<dbReference type="PANTHER" id="PTHR30246">
    <property type="entry name" value="2-KETO-3-DEOXY-6-PHOSPHOGLUCONATE ALDOLASE"/>
    <property type="match status" value="1"/>
</dbReference>
<dbReference type="InterPro" id="IPR000887">
    <property type="entry name" value="Aldlse_KDPG_KHG"/>
</dbReference>
<comment type="similarity">
    <text evidence="2">Belongs to the KHG/KDPG aldolase family.</text>
</comment>
<organism evidence="6">
    <name type="scientific">Caldilineaceae bacterium SB0661_bin_32</name>
    <dbReference type="NCBI Taxonomy" id="2605255"/>
    <lineage>
        <taxon>Bacteria</taxon>
        <taxon>Bacillati</taxon>
        <taxon>Chloroflexota</taxon>
        <taxon>Caldilineae</taxon>
        <taxon>Caldilineales</taxon>
        <taxon>Caldilineaceae</taxon>
    </lineage>
</organism>
<accession>A0A6B1D3V6</accession>
<evidence type="ECO:0000256" key="5">
    <source>
        <dbReference type="ARBA" id="ARBA00023277"/>
    </source>
</evidence>
<dbReference type="PANTHER" id="PTHR30246:SF1">
    <property type="entry name" value="2-DEHYDRO-3-DEOXY-6-PHOSPHOGALACTONATE ALDOLASE-RELATED"/>
    <property type="match status" value="1"/>
</dbReference>
<evidence type="ECO:0000256" key="4">
    <source>
        <dbReference type="ARBA" id="ARBA00023239"/>
    </source>
</evidence>
<evidence type="ECO:0000256" key="3">
    <source>
        <dbReference type="ARBA" id="ARBA00011233"/>
    </source>
</evidence>
<gene>
    <name evidence="6" type="ORF">F4X14_04575</name>
</gene>
<dbReference type="GO" id="GO:0016829">
    <property type="term" value="F:lyase activity"/>
    <property type="evidence" value="ECO:0007669"/>
    <property type="project" value="UniProtKB-KW"/>
</dbReference>
<reference evidence="6" key="1">
    <citation type="submission" date="2019-09" db="EMBL/GenBank/DDBJ databases">
        <title>Characterisation of the sponge microbiome using genome-centric metagenomics.</title>
        <authorList>
            <person name="Engelberts J.P."/>
            <person name="Robbins S.J."/>
            <person name="De Goeij J.M."/>
            <person name="Aranda M."/>
            <person name="Bell S.C."/>
            <person name="Webster N.S."/>
        </authorList>
    </citation>
    <scope>NUCLEOTIDE SEQUENCE</scope>
    <source>
        <strain evidence="6">SB0661_bin_32</strain>
    </source>
</reference>
<keyword evidence="4" id="KW-0456">Lyase</keyword>
<dbReference type="InterPro" id="IPR013785">
    <property type="entry name" value="Aldolase_TIM"/>
</dbReference>
<dbReference type="Pfam" id="PF01081">
    <property type="entry name" value="Aldolase"/>
    <property type="match status" value="1"/>
</dbReference>
<name>A0A6B1D3V6_9CHLR</name>
<dbReference type="AlphaFoldDB" id="A0A6B1D3V6"/>
<dbReference type="EMBL" id="VXMH01000020">
    <property type="protein sequence ID" value="MYC94224.1"/>
    <property type="molecule type" value="Genomic_DNA"/>
</dbReference>
<comment type="subunit">
    <text evidence="3">Homotrimer.</text>
</comment>
<comment type="caution">
    <text evidence="6">The sequence shown here is derived from an EMBL/GenBank/DDBJ whole genome shotgun (WGS) entry which is preliminary data.</text>
</comment>